<dbReference type="SUPFAM" id="SSF46785">
    <property type="entry name" value="Winged helix' DNA-binding domain"/>
    <property type="match status" value="1"/>
</dbReference>
<comment type="similarity">
    <text evidence="1">Belongs to the LysR transcriptional regulatory family.</text>
</comment>
<dbReference type="InterPro" id="IPR050389">
    <property type="entry name" value="LysR-type_TF"/>
</dbReference>
<dbReference type="SUPFAM" id="SSF53850">
    <property type="entry name" value="Periplasmic binding protein-like II"/>
    <property type="match status" value="1"/>
</dbReference>
<dbReference type="AlphaFoldDB" id="A0A8J6M1R3"/>
<protein>
    <submittedName>
        <fullName evidence="6">LysR family transcriptional regulator</fullName>
    </submittedName>
</protein>
<reference evidence="6" key="1">
    <citation type="journal article" date="2018" name="Int. J. Syst. Evol. Microbiol.">
        <title>Neptunicella marina gen. nov., sp. nov., isolated from surface seawater.</title>
        <authorList>
            <person name="Liu X."/>
            <person name="Lai Q."/>
            <person name="Du Y."/>
            <person name="Zhang X."/>
            <person name="Liu Z."/>
            <person name="Sun F."/>
            <person name="Shao Z."/>
        </authorList>
    </citation>
    <scope>NUCLEOTIDE SEQUENCE</scope>
    <source>
        <strain evidence="6">S27-2</strain>
    </source>
</reference>
<evidence type="ECO:0000256" key="3">
    <source>
        <dbReference type="ARBA" id="ARBA00023125"/>
    </source>
</evidence>
<dbReference type="Pfam" id="PF03466">
    <property type="entry name" value="LysR_substrate"/>
    <property type="match status" value="1"/>
</dbReference>
<dbReference type="PANTHER" id="PTHR30118:SF6">
    <property type="entry name" value="HTH-TYPE TRANSCRIPTIONAL REGULATOR LEUO"/>
    <property type="match status" value="1"/>
</dbReference>
<dbReference type="Pfam" id="PF00126">
    <property type="entry name" value="HTH_1"/>
    <property type="match status" value="1"/>
</dbReference>
<keyword evidence="2" id="KW-0805">Transcription regulation</keyword>
<evidence type="ECO:0000256" key="2">
    <source>
        <dbReference type="ARBA" id="ARBA00023015"/>
    </source>
</evidence>
<dbReference type="RefSeq" id="WP_186506127.1">
    <property type="nucleotide sequence ID" value="NZ_JACNEP010000004.1"/>
</dbReference>
<reference evidence="6" key="2">
    <citation type="submission" date="2020-08" db="EMBL/GenBank/DDBJ databases">
        <authorList>
            <person name="Lai Q."/>
        </authorList>
    </citation>
    <scope>NUCLEOTIDE SEQUENCE</scope>
    <source>
        <strain evidence="6">S27-2</strain>
    </source>
</reference>
<evidence type="ECO:0000313" key="6">
    <source>
        <dbReference type="EMBL" id="MBC3765667.1"/>
    </source>
</evidence>
<accession>A0A8J6M1R3</accession>
<feature type="domain" description="HTH lysR-type" evidence="5">
    <location>
        <begin position="4"/>
        <end position="61"/>
    </location>
</feature>
<dbReference type="InterPro" id="IPR037402">
    <property type="entry name" value="YidZ_PBP2"/>
</dbReference>
<name>A0A8J6M1R3_9ALTE</name>
<dbReference type="PROSITE" id="PS50931">
    <property type="entry name" value="HTH_LYSR"/>
    <property type="match status" value="1"/>
</dbReference>
<dbReference type="EMBL" id="JACNEP010000004">
    <property type="protein sequence ID" value="MBC3765667.1"/>
    <property type="molecule type" value="Genomic_DNA"/>
</dbReference>
<comment type="caution">
    <text evidence="6">The sequence shown here is derived from an EMBL/GenBank/DDBJ whole genome shotgun (WGS) entry which is preliminary data.</text>
</comment>
<sequence length="332" mass="37052">MRAQELNLLMVFDAVMTERSITRAADRLAMTQPAVSNAVSRMRSVWKDELFVKDGRNIQPTVYAQNLWNQVKHPLGQLADAVDPREFDPATAKRAFRICMADIFVDMVWAPLRQIIEREAPGIDIHAIPYNHTNAEQLLDDARVDMVIGSINNPPSVIRSEHILSTCYVVAMRPGHQLAKANLTLEEFAAADHLLVSLSGDPTGMTDAALMQEGLSRRIACTVNHFSAVVPLLKSSNLISVVPTATVEKAIICGDIAATKVPLEIQSSQLSSLWHKRQDRDGGLLWLRRHIKNIVTEDALRHRQVMEQFLCKNQQCMAERAGQQMTAMQKAS</sequence>
<dbReference type="InterPro" id="IPR036390">
    <property type="entry name" value="WH_DNA-bd_sf"/>
</dbReference>
<evidence type="ECO:0000259" key="5">
    <source>
        <dbReference type="PROSITE" id="PS50931"/>
    </source>
</evidence>
<keyword evidence="3" id="KW-0238">DNA-binding</keyword>
<evidence type="ECO:0000256" key="4">
    <source>
        <dbReference type="ARBA" id="ARBA00023163"/>
    </source>
</evidence>
<dbReference type="InterPro" id="IPR000847">
    <property type="entry name" value="LysR_HTH_N"/>
</dbReference>
<evidence type="ECO:0000313" key="7">
    <source>
        <dbReference type="Proteomes" id="UP000601768"/>
    </source>
</evidence>
<keyword evidence="4" id="KW-0804">Transcription</keyword>
<dbReference type="Gene3D" id="1.10.10.10">
    <property type="entry name" value="Winged helix-like DNA-binding domain superfamily/Winged helix DNA-binding domain"/>
    <property type="match status" value="1"/>
</dbReference>
<dbReference type="CDD" id="cd08417">
    <property type="entry name" value="PBP2_Nitroaromatics_like"/>
    <property type="match status" value="1"/>
</dbReference>
<gene>
    <name evidence="6" type="ORF">H8B19_07245</name>
</gene>
<dbReference type="GO" id="GO:0003677">
    <property type="term" value="F:DNA binding"/>
    <property type="evidence" value="ECO:0007669"/>
    <property type="project" value="UniProtKB-KW"/>
</dbReference>
<evidence type="ECO:0000256" key="1">
    <source>
        <dbReference type="ARBA" id="ARBA00009437"/>
    </source>
</evidence>
<dbReference type="Gene3D" id="3.40.190.10">
    <property type="entry name" value="Periplasmic binding protein-like II"/>
    <property type="match status" value="2"/>
</dbReference>
<dbReference type="Proteomes" id="UP000601768">
    <property type="component" value="Unassembled WGS sequence"/>
</dbReference>
<dbReference type="PANTHER" id="PTHR30118">
    <property type="entry name" value="HTH-TYPE TRANSCRIPTIONAL REGULATOR LEUO-RELATED"/>
    <property type="match status" value="1"/>
</dbReference>
<dbReference type="InterPro" id="IPR036388">
    <property type="entry name" value="WH-like_DNA-bd_sf"/>
</dbReference>
<keyword evidence="7" id="KW-1185">Reference proteome</keyword>
<proteinExistence type="inferred from homology"/>
<dbReference type="GO" id="GO:0003700">
    <property type="term" value="F:DNA-binding transcription factor activity"/>
    <property type="evidence" value="ECO:0007669"/>
    <property type="project" value="InterPro"/>
</dbReference>
<dbReference type="InterPro" id="IPR005119">
    <property type="entry name" value="LysR_subst-bd"/>
</dbReference>
<organism evidence="6 7">
    <name type="scientific">Neptunicella marina</name>
    <dbReference type="NCBI Taxonomy" id="2125989"/>
    <lineage>
        <taxon>Bacteria</taxon>
        <taxon>Pseudomonadati</taxon>
        <taxon>Pseudomonadota</taxon>
        <taxon>Gammaproteobacteria</taxon>
        <taxon>Alteromonadales</taxon>
        <taxon>Alteromonadaceae</taxon>
        <taxon>Neptunicella</taxon>
    </lineage>
</organism>